<feature type="region of interest" description="Disordered" evidence="13">
    <location>
        <begin position="390"/>
        <end position="520"/>
    </location>
</feature>
<feature type="region of interest" description="Disordered" evidence="13">
    <location>
        <begin position="265"/>
        <end position="341"/>
    </location>
</feature>
<comment type="subcellular location">
    <subcellularLocation>
        <location evidence="2">Nucleus</location>
    </subcellularLocation>
</comment>
<evidence type="ECO:0000256" key="6">
    <source>
        <dbReference type="ARBA" id="ARBA00022801"/>
    </source>
</evidence>
<comment type="catalytic activity">
    <reaction evidence="1">
        <text>Thiol-dependent hydrolysis of ester, thioester, amide, peptide and isopeptide bonds formed by the C-terminal Gly of ubiquitin (a 76-residue protein attached to proteins as an intracellular targeting signal).</text>
        <dbReference type="EC" id="3.4.19.12"/>
    </reaction>
</comment>
<feature type="compositionally biased region" description="Polar residues" evidence="13">
    <location>
        <begin position="280"/>
        <end position="289"/>
    </location>
</feature>
<evidence type="ECO:0000259" key="14">
    <source>
        <dbReference type="PROSITE" id="PS50957"/>
    </source>
</evidence>
<dbReference type="Gene3D" id="6.10.140.100">
    <property type="match status" value="1"/>
</dbReference>
<feature type="region of interest" description="Disordered" evidence="13">
    <location>
        <begin position="203"/>
        <end position="222"/>
    </location>
</feature>
<evidence type="ECO:0000256" key="1">
    <source>
        <dbReference type="ARBA" id="ARBA00000707"/>
    </source>
</evidence>
<evidence type="ECO:0000256" key="10">
    <source>
        <dbReference type="ARBA" id="ARBA00023242"/>
    </source>
</evidence>
<dbReference type="PANTHER" id="PTHR14159:SF0">
    <property type="entry name" value="ATAXIN-3-RELATED"/>
    <property type="match status" value="1"/>
</dbReference>
<dbReference type="Gene3D" id="3.90.70.40">
    <property type="match status" value="1"/>
</dbReference>
<dbReference type="GO" id="GO:0005634">
    <property type="term" value="C:nucleus"/>
    <property type="evidence" value="ECO:0007669"/>
    <property type="project" value="UniProtKB-SubCell"/>
</dbReference>
<gene>
    <name evidence="15" type="ORF">PYCCODRAFT_1136595</name>
</gene>
<evidence type="ECO:0000256" key="8">
    <source>
        <dbReference type="ARBA" id="ARBA00023015"/>
    </source>
</evidence>
<keyword evidence="4" id="KW-0645">Protease</keyword>
<keyword evidence="9" id="KW-0804">Transcription</keyword>
<dbReference type="AlphaFoldDB" id="A0A1Y2IC24"/>
<evidence type="ECO:0000256" key="12">
    <source>
        <dbReference type="PROSITE-ProRule" id="PRU00331"/>
    </source>
</evidence>
<dbReference type="SMART" id="SM01246">
    <property type="entry name" value="Josephin"/>
    <property type="match status" value="1"/>
</dbReference>
<accession>A0A1Y2IC24</accession>
<proteinExistence type="predicted"/>
<evidence type="ECO:0000256" key="3">
    <source>
        <dbReference type="ARBA" id="ARBA00012759"/>
    </source>
</evidence>
<dbReference type="STRING" id="1353009.A0A1Y2IC24"/>
<feature type="compositionally biased region" description="Acidic residues" evidence="13">
    <location>
        <begin position="490"/>
        <end position="506"/>
    </location>
</feature>
<dbReference type="EC" id="3.4.19.12" evidence="3"/>
<sequence length="520" mass="56654">MSAIDSLVPLIYHEKQQEGSMLCAQHALNSLLQGQYFSPAELAEIAHRLDEAEHGFIEGSAGAASTNMDDTVLEEALKVWNLTLVRWRSEAMRPYQDHPHTQMAFILNQSQHWYTLRRFGHVSPDPALDADPGDGHWFNLNSFLDAPERIGKLYLGMFLQQAETEGYSVFAVVQRDPEAPLAIPRTEADQLAASIPESAAGNFSSSARASASGSRSANPFHGVEGLEDEDLELQAALQASLSGGNFDPSAFAAFSSAPRTSYAAAQSSTTTTTTSYQRSGSVPATSTSTVRHEYGVIEEDDDDDDDDDEIVELPGPPSGASEPVDPVAASMARQRAVMERMRRDQEEALQLQYENEVATLDAMARHRQRAAAAPAEGQPDEDELFRRALAESEAMAHEHAARQVEEAESASAAPPPPAWHQHRVYDDEDEELQAALRASLETVPEGFRVPSPPPIAPAARPAAAQEVQSSAPANLQPPPPLQRQTSSSDVETESEAEAPEPEEQLSMEEIRRRRLARFGG</sequence>
<evidence type="ECO:0000256" key="5">
    <source>
        <dbReference type="ARBA" id="ARBA00022786"/>
    </source>
</evidence>
<keyword evidence="16" id="KW-1185">Reference proteome</keyword>
<dbReference type="PANTHER" id="PTHR14159">
    <property type="entry name" value="ATAXIN-3-RELATED"/>
    <property type="match status" value="1"/>
</dbReference>
<organism evidence="15 16">
    <name type="scientific">Trametes coccinea (strain BRFM310)</name>
    <name type="common">Pycnoporus coccineus</name>
    <dbReference type="NCBI Taxonomy" id="1353009"/>
    <lineage>
        <taxon>Eukaryota</taxon>
        <taxon>Fungi</taxon>
        <taxon>Dikarya</taxon>
        <taxon>Basidiomycota</taxon>
        <taxon>Agaricomycotina</taxon>
        <taxon>Agaricomycetes</taxon>
        <taxon>Polyporales</taxon>
        <taxon>Polyporaceae</taxon>
        <taxon>Trametes</taxon>
    </lineage>
</organism>
<feature type="active site" evidence="11">
    <location>
        <position position="141"/>
    </location>
</feature>
<evidence type="ECO:0000256" key="2">
    <source>
        <dbReference type="ARBA" id="ARBA00004123"/>
    </source>
</evidence>
<dbReference type="GO" id="GO:0006508">
    <property type="term" value="P:proteolysis"/>
    <property type="evidence" value="ECO:0007669"/>
    <property type="project" value="UniProtKB-KW"/>
</dbReference>
<feature type="domain" description="Josephin" evidence="14">
    <location>
        <begin position="8"/>
        <end position="187"/>
    </location>
</feature>
<evidence type="ECO:0000256" key="4">
    <source>
        <dbReference type="ARBA" id="ARBA00022670"/>
    </source>
</evidence>
<dbReference type="InterPro" id="IPR033865">
    <property type="entry name" value="Ataxin-3"/>
</dbReference>
<dbReference type="InterPro" id="IPR003903">
    <property type="entry name" value="UIM_dom"/>
</dbReference>
<protein>
    <recommendedName>
        <fullName evidence="3">ubiquitinyl hydrolase 1</fullName>
        <ecNumber evidence="3">3.4.19.12</ecNumber>
    </recommendedName>
</protein>
<dbReference type="EMBL" id="KZ084151">
    <property type="protein sequence ID" value="OSC97441.1"/>
    <property type="molecule type" value="Genomic_DNA"/>
</dbReference>
<dbReference type="PROSITE" id="PS50957">
    <property type="entry name" value="JOSEPHIN"/>
    <property type="match status" value="1"/>
</dbReference>
<comment type="caution">
    <text evidence="12">Lacks conserved residue(s) required for the propagation of feature annotation.</text>
</comment>
<dbReference type="InterPro" id="IPR006155">
    <property type="entry name" value="Josephin"/>
</dbReference>
<dbReference type="GO" id="GO:0004843">
    <property type="term" value="F:cysteine-type deubiquitinase activity"/>
    <property type="evidence" value="ECO:0007669"/>
    <property type="project" value="UniProtKB-EC"/>
</dbReference>
<evidence type="ECO:0000256" key="13">
    <source>
        <dbReference type="SAM" id="MobiDB-lite"/>
    </source>
</evidence>
<evidence type="ECO:0000313" key="15">
    <source>
        <dbReference type="EMBL" id="OSC97441.1"/>
    </source>
</evidence>
<evidence type="ECO:0000256" key="7">
    <source>
        <dbReference type="ARBA" id="ARBA00022807"/>
    </source>
</evidence>
<feature type="active site" description="Nucleophile" evidence="11">
    <location>
        <position position="23"/>
    </location>
</feature>
<feature type="active site" description="Proton acceptor" evidence="11">
    <location>
        <position position="112"/>
    </location>
</feature>
<feature type="compositionally biased region" description="Basic and acidic residues" evidence="13">
    <location>
        <begin position="390"/>
        <end position="405"/>
    </location>
</feature>
<keyword evidence="5" id="KW-0833">Ubl conjugation pathway</keyword>
<keyword evidence="8" id="KW-0805">Transcription regulation</keyword>
<dbReference type="GO" id="GO:0016579">
    <property type="term" value="P:protein deubiquitination"/>
    <property type="evidence" value="ECO:0007669"/>
    <property type="project" value="InterPro"/>
</dbReference>
<name>A0A1Y2IC24_TRAC3</name>
<dbReference type="PRINTS" id="PR01233">
    <property type="entry name" value="JOSEPHIN"/>
</dbReference>
<dbReference type="OrthoDB" id="10063692at2759"/>
<evidence type="ECO:0000313" key="16">
    <source>
        <dbReference type="Proteomes" id="UP000193067"/>
    </source>
</evidence>
<evidence type="ECO:0000256" key="11">
    <source>
        <dbReference type="PIRSR" id="PIRSR633865-1"/>
    </source>
</evidence>
<dbReference type="SMART" id="SM00726">
    <property type="entry name" value="UIM"/>
    <property type="match status" value="3"/>
</dbReference>
<keyword evidence="6" id="KW-0378">Hydrolase</keyword>
<dbReference type="PROSITE" id="PS50330">
    <property type="entry name" value="UIM"/>
    <property type="match status" value="1"/>
</dbReference>
<dbReference type="Proteomes" id="UP000193067">
    <property type="component" value="Unassembled WGS sequence"/>
</dbReference>
<feature type="compositionally biased region" description="Acidic residues" evidence="13">
    <location>
        <begin position="296"/>
        <end position="311"/>
    </location>
</feature>
<feature type="compositionally biased region" description="Low complexity" evidence="13">
    <location>
        <begin position="203"/>
        <end position="218"/>
    </location>
</feature>
<dbReference type="Pfam" id="PF02099">
    <property type="entry name" value="Josephin"/>
    <property type="match status" value="1"/>
</dbReference>
<evidence type="ECO:0000256" key="9">
    <source>
        <dbReference type="ARBA" id="ARBA00023163"/>
    </source>
</evidence>
<reference evidence="15 16" key="1">
    <citation type="journal article" date="2015" name="Biotechnol. Biofuels">
        <title>Enhanced degradation of softwood versus hardwood by the white-rot fungus Pycnoporus coccineus.</title>
        <authorList>
            <person name="Couturier M."/>
            <person name="Navarro D."/>
            <person name="Chevret D."/>
            <person name="Henrissat B."/>
            <person name="Piumi F."/>
            <person name="Ruiz-Duenas F.J."/>
            <person name="Martinez A.T."/>
            <person name="Grigoriev I.V."/>
            <person name="Riley R."/>
            <person name="Lipzen A."/>
            <person name="Berrin J.G."/>
            <person name="Master E.R."/>
            <person name="Rosso M.N."/>
        </authorList>
    </citation>
    <scope>NUCLEOTIDE SEQUENCE [LARGE SCALE GENOMIC DNA]</scope>
    <source>
        <strain evidence="15 16">BRFM310</strain>
    </source>
</reference>
<keyword evidence="7" id="KW-0788">Thiol protease</keyword>
<dbReference type="Gene3D" id="1.10.287.10">
    <property type="entry name" value="S15/NS1, RNA-binding"/>
    <property type="match status" value="1"/>
</dbReference>
<feature type="compositionally biased region" description="Low complexity" evidence="13">
    <location>
        <begin position="457"/>
        <end position="474"/>
    </location>
</feature>
<feature type="compositionally biased region" description="Low complexity" evidence="13">
    <location>
        <begin position="265"/>
        <end position="279"/>
    </location>
</feature>
<keyword evidence="10" id="KW-0539">Nucleus</keyword>